<feature type="domain" description="TonB-dependent receptor-like beta-barrel" evidence="10">
    <location>
        <begin position="449"/>
        <end position="987"/>
    </location>
</feature>
<dbReference type="NCBIfam" id="TIGR04057">
    <property type="entry name" value="SusC_RagA_signa"/>
    <property type="match status" value="1"/>
</dbReference>
<name>A0A5M5MD00_BACOV</name>
<evidence type="ECO:0000256" key="2">
    <source>
        <dbReference type="ARBA" id="ARBA00022448"/>
    </source>
</evidence>
<dbReference type="InterPro" id="IPR012910">
    <property type="entry name" value="Plug_dom"/>
</dbReference>
<evidence type="ECO:0000313" key="13">
    <source>
        <dbReference type="Proteomes" id="UP000478493"/>
    </source>
</evidence>
<dbReference type="Gene3D" id="2.170.130.10">
    <property type="entry name" value="TonB-dependent receptor, plug domain"/>
    <property type="match status" value="1"/>
</dbReference>
<dbReference type="SUPFAM" id="SSF49464">
    <property type="entry name" value="Carboxypeptidase regulatory domain-like"/>
    <property type="match status" value="1"/>
</dbReference>
<dbReference type="PROSITE" id="PS52016">
    <property type="entry name" value="TONB_DEPENDENT_REC_3"/>
    <property type="match status" value="1"/>
</dbReference>
<evidence type="ECO:0000259" key="11">
    <source>
        <dbReference type="Pfam" id="PF07715"/>
    </source>
</evidence>
<protein>
    <submittedName>
        <fullName evidence="12">TonB-dependent receptor</fullName>
    </submittedName>
</protein>
<dbReference type="InterPro" id="IPR039426">
    <property type="entry name" value="TonB-dep_rcpt-like"/>
</dbReference>
<dbReference type="FunFam" id="2.60.40.1120:FF:000003">
    <property type="entry name" value="Outer membrane protein Omp121"/>
    <property type="match status" value="1"/>
</dbReference>
<evidence type="ECO:0000256" key="5">
    <source>
        <dbReference type="ARBA" id="ARBA00023077"/>
    </source>
</evidence>
<dbReference type="Gene3D" id="2.60.40.1120">
    <property type="entry name" value="Carboxypeptidase-like, regulatory domain"/>
    <property type="match status" value="1"/>
</dbReference>
<evidence type="ECO:0000313" key="12">
    <source>
        <dbReference type="EMBL" id="KAA4543318.1"/>
    </source>
</evidence>
<evidence type="ECO:0000256" key="3">
    <source>
        <dbReference type="ARBA" id="ARBA00022452"/>
    </source>
</evidence>
<dbReference type="GO" id="GO:0009279">
    <property type="term" value="C:cell outer membrane"/>
    <property type="evidence" value="ECO:0007669"/>
    <property type="project" value="UniProtKB-SubCell"/>
</dbReference>
<organism evidence="12 13">
    <name type="scientific">Bacteroides ovatus</name>
    <dbReference type="NCBI Taxonomy" id="28116"/>
    <lineage>
        <taxon>Bacteria</taxon>
        <taxon>Pseudomonadati</taxon>
        <taxon>Bacteroidota</taxon>
        <taxon>Bacteroidia</taxon>
        <taxon>Bacteroidales</taxon>
        <taxon>Bacteroidaceae</taxon>
        <taxon>Bacteroides</taxon>
    </lineage>
</organism>
<evidence type="ECO:0000256" key="6">
    <source>
        <dbReference type="ARBA" id="ARBA00023136"/>
    </source>
</evidence>
<comment type="subcellular location">
    <subcellularLocation>
        <location evidence="1 8">Cell outer membrane</location>
        <topology evidence="1 8">Multi-pass membrane protein</topology>
    </subcellularLocation>
</comment>
<keyword evidence="12" id="KW-0675">Receptor</keyword>
<dbReference type="InterPro" id="IPR023997">
    <property type="entry name" value="TonB-dep_OMP_SusC/RagA_CS"/>
</dbReference>
<dbReference type="Pfam" id="PF13715">
    <property type="entry name" value="CarbopepD_reg_2"/>
    <property type="match status" value="1"/>
</dbReference>
<comment type="similarity">
    <text evidence="8 9">Belongs to the TonB-dependent receptor family.</text>
</comment>
<dbReference type="EMBL" id="VWGP01000001">
    <property type="protein sequence ID" value="KAA4543318.1"/>
    <property type="molecule type" value="Genomic_DNA"/>
</dbReference>
<dbReference type="Pfam" id="PF00593">
    <property type="entry name" value="TonB_dep_Rec_b-barrel"/>
    <property type="match status" value="1"/>
</dbReference>
<accession>A0A5M5MD00</accession>
<dbReference type="InterPro" id="IPR037066">
    <property type="entry name" value="Plug_dom_sf"/>
</dbReference>
<dbReference type="InterPro" id="IPR036942">
    <property type="entry name" value="Beta-barrel_TonB_sf"/>
</dbReference>
<dbReference type="FunFam" id="2.170.130.10:FF:000003">
    <property type="entry name" value="SusC/RagA family TonB-linked outer membrane protein"/>
    <property type="match status" value="1"/>
</dbReference>
<keyword evidence="4 8" id="KW-0812">Transmembrane</keyword>
<dbReference type="SUPFAM" id="SSF56935">
    <property type="entry name" value="Porins"/>
    <property type="match status" value="1"/>
</dbReference>
<evidence type="ECO:0000256" key="8">
    <source>
        <dbReference type="PROSITE-ProRule" id="PRU01360"/>
    </source>
</evidence>
<comment type="caution">
    <text evidence="12">The sequence shown here is derived from an EMBL/GenBank/DDBJ whole genome shotgun (WGS) entry which is preliminary data.</text>
</comment>
<sequence length="1024" mass="114867">MKKNYYLWILLIIVQVFVIQNTYAQQGMITGIVKDVNGEPIIGASVKVQGTTVGTITDLDGKFSVKASSGAVLQVSYIGYVTEKIQVGNRTGLTITLKEDSHLVDEVVVVGYGTQKKVNLTGSVEAVSGKDLAKRPVMNTMSALQGMASGVTVTSTSGQPGKEDESIMIRGIGTLNNSNPLVLIDGVASSVNAVNPQDIESISILKDASSAAIYGSRAANGVVLITTKRAEEGKLRISFNSNVGLQKMTEQPKFLGAIDYMELYDLANSNDTRNMNTGAAGGVIYGEDYIANYKAKMNQDPYNYPNTDWQAITYKEPAIQHMHNLTLSGGTEKLRALASLNYTDQEGVFPDTYMKRYSVRVNTDYKFNDKLSAGIDISGRHSVVSEPGSDVASIIGAVRRTAPIYPWVTPNGNPAYVQIGANTWALSQEKLKGYNRNWYQEAVVNMKVAYSPIKEIRLDVSYSPKFNFDSNKVYNNIVPFYDVDDNLVTTVQKRALVQRRNYTFNDDFKFLINFDKDFHKHSIQLLAGFQQITYYGENLYGRREGSEFNYDQIASFPVVNQSTDGNASEMALQSFFGRLNYDYAGKYLFEANVRYDGSSRFAKGNRWGLFPSFSAGWRISEENFMKNIKWLSNAKLRASWGQLGNQEVGSYYPFSMDINLAEPVVFNGEVVQGYAARDYAFRDISWETTTMTNVGIDLGFFNNKLNFTFDYYVRKTRDILMNLDIPSFMGYNNSPLRNAGVVENKGWELSLAFNDRIGDFSYRISANLSDVKNEIKDMKGIVNNFDDLYTNRAGYSINSIWGLEADGLFASFDDAQSYPVTQFGNLQGGDIKYKDQPTIDTDGDGMPDTGDGQITSEDYVVIGNTIPRYTYSFNLAAEYKNFDIELFFQGVGKRDGYLRDDLAWAFNNGAKVQQWQKDNMWKEGETNSKYPRMFISSANNIKPSTYWLQDASYLRLKNLQIGYTIPRKILSHTFLDGVRVYFSAQNLFTFDKMTEGYDPEQHPTKAQNSVPLLKTYSFGINVNF</sequence>
<evidence type="ECO:0000256" key="7">
    <source>
        <dbReference type="ARBA" id="ARBA00023237"/>
    </source>
</evidence>
<evidence type="ECO:0000256" key="1">
    <source>
        <dbReference type="ARBA" id="ARBA00004571"/>
    </source>
</evidence>
<feature type="domain" description="TonB-dependent receptor plug" evidence="11">
    <location>
        <begin position="117"/>
        <end position="222"/>
    </location>
</feature>
<proteinExistence type="inferred from homology"/>
<dbReference type="Proteomes" id="UP000478493">
    <property type="component" value="Unassembled WGS sequence"/>
</dbReference>
<dbReference type="NCBIfam" id="TIGR04056">
    <property type="entry name" value="OMP_RagA_SusC"/>
    <property type="match status" value="1"/>
</dbReference>
<keyword evidence="6 8" id="KW-0472">Membrane</keyword>
<dbReference type="RefSeq" id="WP_118031878.1">
    <property type="nucleotide sequence ID" value="NZ_CAKJZH010000002.1"/>
</dbReference>
<dbReference type="InterPro" id="IPR000531">
    <property type="entry name" value="Beta-barrel_TonB"/>
</dbReference>
<gene>
    <name evidence="12" type="ORF">F3B85_01530</name>
</gene>
<keyword evidence="5 9" id="KW-0798">TonB box</keyword>
<keyword evidence="2 8" id="KW-0813">Transport</keyword>
<dbReference type="Pfam" id="PF07715">
    <property type="entry name" value="Plug"/>
    <property type="match status" value="1"/>
</dbReference>
<keyword evidence="3 8" id="KW-1134">Transmembrane beta strand</keyword>
<dbReference type="Gene3D" id="2.40.170.20">
    <property type="entry name" value="TonB-dependent receptor, beta-barrel domain"/>
    <property type="match status" value="1"/>
</dbReference>
<keyword evidence="7 8" id="KW-0998">Cell outer membrane</keyword>
<reference evidence="12 13" key="1">
    <citation type="journal article" date="2019" name="Nat. Med.">
        <title>A library of human gut bacterial isolates paired with longitudinal multiomics data enables mechanistic microbiome research.</title>
        <authorList>
            <person name="Poyet M."/>
            <person name="Groussin M."/>
            <person name="Gibbons S.M."/>
            <person name="Avila-Pacheco J."/>
            <person name="Jiang X."/>
            <person name="Kearney S.M."/>
            <person name="Perrotta A.R."/>
            <person name="Berdy B."/>
            <person name="Zhao S."/>
            <person name="Lieberman T.D."/>
            <person name="Swanson P.K."/>
            <person name="Smith M."/>
            <person name="Roesemann S."/>
            <person name="Alexander J.E."/>
            <person name="Rich S.A."/>
            <person name="Livny J."/>
            <person name="Vlamakis H."/>
            <person name="Clish C."/>
            <person name="Bullock K."/>
            <person name="Deik A."/>
            <person name="Scott J."/>
            <person name="Pierce K.A."/>
            <person name="Xavier R.J."/>
            <person name="Alm E.J."/>
        </authorList>
    </citation>
    <scope>NUCLEOTIDE SEQUENCE [LARGE SCALE GENOMIC DNA]</scope>
    <source>
        <strain evidence="12 13">BIOML-A41</strain>
    </source>
</reference>
<dbReference type="AlphaFoldDB" id="A0A5M5MD00"/>
<evidence type="ECO:0000259" key="10">
    <source>
        <dbReference type="Pfam" id="PF00593"/>
    </source>
</evidence>
<evidence type="ECO:0000256" key="4">
    <source>
        <dbReference type="ARBA" id="ARBA00022692"/>
    </source>
</evidence>
<dbReference type="InterPro" id="IPR023996">
    <property type="entry name" value="TonB-dep_OMP_SusC/RagA"/>
</dbReference>
<evidence type="ECO:0000256" key="9">
    <source>
        <dbReference type="RuleBase" id="RU003357"/>
    </source>
</evidence>
<dbReference type="InterPro" id="IPR008969">
    <property type="entry name" value="CarboxyPept-like_regulatory"/>
</dbReference>